<dbReference type="EMBL" id="JADAQX010000481">
    <property type="protein sequence ID" value="KAF8820098.1"/>
    <property type="molecule type" value="Genomic_DNA"/>
</dbReference>
<gene>
    <name evidence="1" type="ORF">IE077_000565</name>
</gene>
<organism evidence="1 2">
    <name type="scientific">Cardiosporidium cionae</name>
    <dbReference type="NCBI Taxonomy" id="476202"/>
    <lineage>
        <taxon>Eukaryota</taxon>
        <taxon>Sar</taxon>
        <taxon>Alveolata</taxon>
        <taxon>Apicomplexa</taxon>
        <taxon>Aconoidasida</taxon>
        <taxon>Nephromycida</taxon>
        <taxon>Cardiosporidium</taxon>
    </lineage>
</organism>
<accession>A0ABQ7J812</accession>
<proteinExistence type="predicted"/>
<sequence>MVTVQIKSIPSSAMAVRWMNRPITLSSFHFTRSFNFLQKQTLCFQHSYPLFTSSLKAPYSSHRWFSFISHPKASANKSPPSQESPVHPNAADAFPAKNEHVEEQCQLIATAHSDTVHFMKGVFNRPVSSNISNVAAEEYMSGENCHSLPHPIWTMDSVHGVEVTHFPPKTWMDRMAYISVKILRALFDICSDWEGRDFCTILNPFSCLSSFFLFLNVKSFYVSILIISSL</sequence>
<protein>
    <submittedName>
        <fullName evidence="1">Alternative oxidase, mitochondrial</fullName>
    </submittedName>
</protein>
<reference evidence="1 2" key="1">
    <citation type="journal article" date="2020" name="bioRxiv">
        <title>Metabolic contributions of an alphaproteobacterial endosymbiont in the apicomplexan Cardiosporidium cionae.</title>
        <authorList>
            <person name="Hunter E.S."/>
            <person name="Paight C.J."/>
            <person name="Lane C.E."/>
        </authorList>
    </citation>
    <scope>NUCLEOTIDE SEQUENCE [LARGE SCALE GENOMIC DNA]</scope>
    <source>
        <strain evidence="1">ESH_2018</strain>
    </source>
</reference>
<dbReference type="Gene3D" id="1.20.1260.140">
    <property type="entry name" value="Alternative oxidase"/>
    <property type="match status" value="1"/>
</dbReference>
<dbReference type="InterPro" id="IPR038659">
    <property type="entry name" value="AOX_sf"/>
</dbReference>
<comment type="caution">
    <text evidence="1">The sequence shown here is derived from an EMBL/GenBank/DDBJ whole genome shotgun (WGS) entry which is preliminary data.</text>
</comment>
<keyword evidence="2" id="KW-1185">Reference proteome</keyword>
<dbReference type="Proteomes" id="UP000823046">
    <property type="component" value="Unassembled WGS sequence"/>
</dbReference>
<name>A0ABQ7J812_9APIC</name>
<evidence type="ECO:0000313" key="2">
    <source>
        <dbReference type="Proteomes" id="UP000823046"/>
    </source>
</evidence>
<evidence type="ECO:0000313" key="1">
    <source>
        <dbReference type="EMBL" id="KAF8820098.1"/>
    </source>
</evidence>